<evidence type="ECO:0000313" key="7">
    <source>
        <dbReference type="EMBL" id="GJN18427.1"/>
    </source>
</evidence>
<evidence type="ECO:0000313" key="8">
    <source>
        <dbReference type="Proteomes" id="UP001054889"/>
    </source>
</evidence>
<keyword evidence="3 6" id="KW-0812">Transmembrane</keyword>
<reference evidence="7" key="1">
    <citation type="journal article" date="2018" name="DNA Res.">
        <title>Multiple hybrid de novo genome assembly of finger millet, an orphan allotetraploid crop.</title>
        <authorList>
            <person name="Hatakeyama M."/>
            <person name="Aluri S."/>
            <person name="Balachadran M.T."/>
            <person name="Sivarajan S.R."/>
            <person name="Patrignani A."/>
            <person name="Gruter S."/>
            <person name="Poveda L."/>
            <person name="Shimizu-Inatsugi R."/>
            <person name="Baeten J."/>
            <person name="Francoijs K.J."/>
            <person name="Nataraja K.N."/>
            <person name="Reddy Y.A.N."/>
            <person name="Phadnis S."/>
            <person name="Ravikumar R.L."/>
            <person name="Schlapbach R."/>
            <person name="Sreeman S.M."/>
            <person name="Shimizu K.K."/>
        </authorList>
    </citation>
    <scope>NUCLEOTIDE SEQUENCE</scope>
</reference>
<gene>
    <name evidence="7" type="primary">gb05590</name>
    <name evidence="7" type="ORF">PR202_gb05590</name>
</gene>
<dbReference type="PANTHER" id="PTHR31621:SF7">
    <property type="entry name" value="OS07G0407900 PROTEIN"/>
    <property type="match status" value="1"/>
</dbReference>
<accession>A0AAV5E738</accession>
<evidence type="ECO:0000256" key="4">
    <source>
        <dbReference type="ARBA" id="ARBA00022989"/>
    </source>
</evidence>
<protein>
    <submittedName>
        <fullName evidence="7">Uncharacterized protein</fullName>
    </submittedName>
</protein>
<reference evidence="7" key="2">
    <citation type="submission" date="2021-12" db="EMBL/GenBank/DDBJ databases">
        <title>Resequencing data analysis of finger millet.</title>
        <authorList>
            <person name="Hatakeyama M."/>
            <person name="Aluri S."/>
            <person name="Balachadran M.T."/>
            <person name="Sivarajan S.R."/>
            <person name="Poveda L."/>
            <person name="Shimizu-Inatsugi R."/>
            <person name="Schlapbach R."/>
            <person name="Sreeman S.M."/>
            <person name="Shimizu K.K."/>
        </authorList>
    </citation>
    <scope>NUCLEOTIDE SEQUENCE</scope>
</reference>
<dbReference type="Proteomes" id="UP001054889">
    <property type="component" value="Unassembled WGS sequence"/>
</dbReference>
<dbReference type="PANTHER" id="PTHR31621">
    <property type="entry name" value="PROTEIN DMP3"/>
    <property type="match status" value="1"/>
</dbReference>
<dbReference type="GO" id="GO:0005737">
    <property type="term" value="C:cytoplasm"/>
    <property type="evidence" value="ECO:0007669"/>
    <property type="project" value="UniProtKB-ARBA"/>
</dbReference>
<dbReference type="InterPro" id="IPR007770">
    <property type="entry name" value="DMP"/>
</dbReference>
<feature type="transmembrane region" description="Helical" evidence="6">
    <location>
        <begin position="44"/>
        <end position="70"/>
    </location>
</feature>
<keyword evidence="5 6" id="KW-0472">Membrane</keyword>
<keyword evidence="8" id="KW-1185">Reference proteome</keyword>
<sequence length="112" mass="12514">MATAKGFLVFSYARNDDDDDAADDERQRQAFKDLSRLRIRRVDYIYAVFSALTVAFSDTAMQTCYFPVAADNVKQMLTNLPLSAGFLSTMVFLVFPTTTRKGIDYSGPSTNS</sequence>
<comment type="subcellular location">
    <subcellularLocation>
        <location evidence="1">Membrane</location>
        <topology evidence="1">Multi-pass membrane protein</topology>
    </subcellularLocation>
</comment>
<evidence type="ECO:0000256" key="5">
    <source>
        <dbReference type="ARBA" id="ARBA00023136"/>
    </source>
</evidence>
<evidence type="ECO:0000256" key="1">
    <source>
        <dbReference type="ARBA" id="ARBA00004141"/>
    </source>
</evidence>
<proteinExistence type="inferred from homology"/>
<comment type="caution">
    <text evidence="7">The sequence shown here is derived from an EMBL/GenBank/DDBJ whole genome shotgun (WGS) entry which is preliminary data.</text>
</comment>
<evidence type="ECO:0000256" key="3">
    <source>
        <dbReference type="ARBA" id="ARBA00022692"/>
    </source>
</evidence>
<dbReference type="GO" id="GO:0010256">
    <property type="term" value="P:endomembrane system organization"/>
    <property type="evidence" value="ECO:0007669"/>
    <property type="project" value="TreeGrafter"/>
</dbReference>
<feature type="transmembrane region" description="Helical" evidence="6">
    <location>
        <begin position="76"/>
        <end position="95"/>
    </location>
</feature>
<comment type="similarity">
    <text evidence="2">Belongs to the plant DMP1 protein family.</text>
</comment>
<organism evidence="7 8">
    <name type="scientific">Eleusine coracana subsp. coracana</name>
    <dbReference type="NCBI Taxonomy" id="191504"/>
    <lineage>
        <taxon>Eukaryota</taxon>
        <taxon>Viridiplantae</taxon>
        <taxon>Streptophyta</taxon>
        <taxon>Embryophyta</taxon>
        <taxon>Tracheophyta</taxon>
        <taxon>Spermatophyta</taxon>
        <taxon>Magnoliopsida</taxon>
        <taxon>Liliopsida</taxon>
        <taxon>Poales</taxon>
        <taxon>Poaceae</taxon>
        <taxon>PACMAD clade</taxon>
        <taxon>Chloridoideae</taxon>
        <taxon>Cynodonteae</taxon>
        <taxon>Eleusininae</taxon>
        <taxon>Eleusine</taxon>
    </lineage>
</organism>
<evidence type="ECO:0000256" key="2">
    <source>
        <dbReference type="ARBA" id="ARBA00008707"/>
    </source>
</evidence>
<evidence type="ECO:0000256" key="6">
    <source>
        <dbReference type="SAM" id="Phobius"/>
    </source>
</evidence>
<dbReference type="Pfam" id="PF05078">
    <property type="entry name" value="DUF679"/>
    <property type="match status" value="1"/>
</dbReference>
<dbReference type="GO" id="GO:0016020">
    <property type="term" value="C:membrane"/>
    <property type="evidence" value="ECO:0007669"/>
    <property type="project" value="UniProtKB-SubCell"/>
</dbReference>
<keyword evidence="4 6" id="KW-1133">Transmembrane helix</keyword>
<dbReference type="EMBL" id="BQKI01000073">
    <property type="protein sequence ID" value="GJN18427.1"/>
    <property type="molecule type" value="Genomic_DNA"/>
</dbReference>
<dbReference type="AlphaFoldDB" id="A0AAV5E738"/>
<name>A0AAV5E738_ELECO</name>